<dbReference type="Pfam" id="PF07282">
    <property type="entry name" value="Cas12f1-like_TNB"/>
    <property type="match status" value="1"/>
</dbReference>
<evidence type="ECO:0000313" key="8">
    <source>
        <dbReference type="Proteomes" id="UP000032047"/>
    </source>
</evidence>
<comment type="similarity">
    <text evidence="1">In the C-terminal section; belongs to the transposase 35 family.</text>
</comment>
<feature type="domain" description="Probable transposase IS891/IS1136/IS1341" evidence="5">
    <location>
        <begin position="172"/>
        <end position="289"/>
    </location>
</feature>
<organism evidence="7 8">
    <name type="scientific">Anoxybacillus ayderensis</name>
    <dbReference type="NCBI Taxonomy" id="265546"/>
    <lineage>
        <taxon>Bacteria</taxon>
        <taxon>Bacillati</taxon>
        <taxon>Bacillota</taxon>
        <taxon>Bacilli</taxon>
        <taxon>Bacillales</taxon>
        <taxon>Anoxybacillaceae</taxon>
        <taxon>Anoxybacillus</taxon>
    </lineage>
</organism>
<gene>
    <name evidence="7" type="ORF">JV16_02645</name>
</gene>
<dbReference type="NCBIfam" id="TIGR01766">
    <property type="entry name" value="IS200/IS605 family accessory protein TnpB-like domain"/>
    <property type="match status" value="1"/>
</dbReference>
<dbReference type="GO" id="GO:0032196">
    <property type="term" value="P:transposition"/>
    <property type="evidence" value="ECO:0007669"/>
    <property type="project" value="UniProtKB-KW"/>
</dbReference>
<dbReference type="PATRIC" id="fig|265546.4.peg.2659"/>
<dbReference type="NCBIfam" id="NF040570">
    <property type="entry name" value="guided_TnpB"/>
    <property type="match status" value="1"/>
</dbReference>
<evidence type="ECO:0000313" key="7">
    <source>
        <dbReference type="EMBL" id="KIP20182.1"/>
    </source>
</evidence>
<reference evidence="7 8" key="1">
    <citation type="submission" date="2015-01" db="EMBL/GenBank/DDBJ databases">
        <title>Genome sequence of Anoxybacillus ayderensis strain AB04.</title>
        <authorList>
            <person name="Belduz A.O."/>
            <person name="Canakci S."/>
            <person name="Chan K.-G."/>
            <person name="Kahar U.M."/>
            <person name="Yaakob A.S."/>
            <person name="Chan C.S."/>
            <person name="Goh K.M."/>
        </authorList>
    </citation>
    <scope>NUCLEOTIDE SEQUENCE [LARGE SCALE GENOMIC DNA]</scope>
    <source>
        <strain evidence="7 8">AB04</strain>
    </source>
</reference>
<proteinExistence type="inferred from homology"/>
<dbReference type="InterPro" id="IPR010095">
    <property type="entry name" value="Cas12f1-like_TNB"/>
</dbReference>
<evidence type="ECO:0000259" key="6">
    <source>
        <dbReference type="Pfam" id="PF07282"/>
    </source>
</evidence>
<accession>A0A0D0HLM0</accession>
<evidence type="ECO:0000259" key="5">
    <source>
        <dbReference type="Pfam" id="PF01385"/>
    </source>
</evidence>
<keyword evidence="3" id="KW-0238">DNA-binding</keyword>
<evidence type="ECO:0000256" key="1">
    <source>
        <dbReference type="ARBA" id="ARBA00008761"/>
    </source>
</evidence>
<sequence length="405" mass="47386">MMANRVERHMIFATHPYYPMLDEYCFRSKNLYNFANYQVRQTFFQHGTYLSYNKLDKLLKTEGMDTDYRAMPMAQCAQQTLRMLHQNWQSFFKSMKDWAKNKDKYTGRPKPPKYLKKDGRYVLVLTNQSCKVVDEQITFPACFQGFRLKTNMKGKLQQVRFVPKHRHIIVEVVYKIPIPTQKQDNNRYISIDLGLDNFATIVNNVGKQPIVINGKGLKSANQYYNKQMSHYRKVAKQMNGLDWTKRMSKMTEKRNRIVENFIHQASAFVIKHALSLDCDTIVVGMNKDWKREVHLGKRTNQAFVHIPYQTFLHQLQYKAAQHGIRVIVTEESYTSKCSFLDMEEIKKQKQYKGTRIKRGLFQSENGILINADVNGAYNIMRKVFPKAFANGIAGVGLHPIRVHVA</sequence>
<dbReference type="GO" id="GO:0006310">
    <property type="term" value="P:DNA recombination"/>
    <property type="evidence" value="ECO:0007669"/>
    <property type="project" value="UniProtKB-KW"/>
</dbReference>
<keyword evidence="2" id="KW-0815">Transposition</keyword>
<comment type="caution">
    <text evidence="7">The sequence shown here is derived from an EMBL/GenBank/DDBJ whole genome shotgun (WGS) entry which is preliminary data.</text>
</comment>
<evidence type="ECO:0000256" key="4">
    <source>
        <dbReference type="ARBA" id="ARBA00023172"/>
    </source>
</evidence>
<evidence type="ECO:0000256" key="3">
    <source>
        <dbReference type="ARBA" id="ARBA00023125"/>
    </source>
</evidence>
<evidence type="ECO:0000256" key="2">
    <source>
        <dbReference type="ARBA" id="ARBA00022578"/>
    </source>
</evidence>
<dbReference type="AlphaFoldDB" id="A0A0D0HLM0"/>
<dbReference type="Pfam" id="PF01385">
    <property type="entry name" value="OrfB_IS605"/>
    <property type="match status" value="1"/>
</dbReference>
<keyword evidence="8" id="KW-1185">Reference proteome</keyword>
<dbReference type="RefSeq" id="WP_042536243.1">
    <property type="nucleotide sequence ID" value="NZ_JXTG01000022.1"/>
</dbReference>
<dbReference type="Proteomes" id="UP000032047">
    <property type="component" value="Unassembled WGS sequence"/>
</dbReference>
<keyword evidence="4" id="KW-0233">DNA recombination</keyword>
<dbReference type="InterPro" id="IPR001959">
    <property type="entry name" value="Transposase"/>
</dbReference>
<dbReference type="GO" id="GO:0003677">
    <property type="term" value="F:DNA binding"/>
    <property type="evidence" value="ECO:0007669"/>
    <property type="project" value="UniProtKB-KW"/>
</dbReference>
<name>A0A0D0HLM0_9BACL</name>
<protein>
    <submittedName>
        <fullName evidence="7">Transposase, IS605 OrfB family</fullName>
    </submittedName>
</protein>
<dbReference type="EMBL" id="JXTG01000022">
    <property type="protein sequence ID" value="KIP20182.1"/>
    <property type="molecule type" value="Genomic_DNA"/>
</dbReference>
<feature type="domain" description="Cas12f1-like TNB" evidence="6">
    <location>
        <begin position="308"/>
        <end position="379"/>
    </location>
</feature>